<reference evidence="1" key="1">
    <citation type="submission" date="2021-01" db="EMBL/GenBank/DDBJ databases">
        <authorList>
            <person name="Corre E."/>
            <person name="Pelletier E."/>
            <person name="Niang G."/>
            <person name="Scheremetjew M."/>
            <person name="Finn R."/>
            <person name="Kale V."/>
            <person name="Holt S."/>
            <person name="Cochrane G."/>
            <person name="Meng A."/>
            <person name="Brown T."/>
            <person name="Cohen L."/>
        </authorList>
    </citation>
    <scope>NUCLEOTIDE SEQUENCE</scope>
    <source>
        <strain evidence="1">PLY429</strain>
    </source>
</reference>
<organism evidence="1">
    <name type="scientific">Tetraselmis chuii</name>
    <dbReference type="NCBI Taxonomy" id="63592"/>
    <lineage>
        <taxon>Eukaryota</taxon>
        <taxon>Viridiplantae</taxon>
        <taxon>Chlorophyta</taxon>
        <taxon>core chlorophytes</taxon>
        <taxon>Chlorodendrophyceae</taxon>
        <taxon>Chlorodendrales</taxon>
        <taxon>Chlorodendraceae</taxon>
        <taxon>Tetraselmis</taxon>
    </lineage>
</organism>
<accession>A0A7S1X1Z7</accession>
<proteinExistence type="predicted"/>
<sequence length="383" mass="41433">MSALSELDKSQTCYMLAFWEAMEASWNPIRSQRVAYLARQRAQASAPKKLLYHLVRCLDHLQKASTSAQVLAPLLFSSHAETTRVSEFVQSFRASMDGAATAAEQSVGSGIHIGQSCVAWACIHEGCSLLFPAAPPKASLVVHSTYTLTPLGLQHLASLTAVLSKSLAVWNTHGVNVFGEMSFLPSTLMWARSMLHLFQWVLLTAGQQTESPQAVHLPHGLHGYGTANGASRPRDGPTAVFSGLLLAQHVGAFRGELLVGCLPATVTLARLLLAEGCCDVLHRELSKTRVVVRGGMPVCAAGSREQCEVDVKHVVCGSKAAKQVAREHREGLLQSVVVTGNPLSLSSVRSPADVADSESLWEAVELWRRLEQEEERADAVQVW</sequence>
<protein>
    <submittedName>
        <fullName evidence="1">Uncharacterized protein</fullName>
    </submittedName>
</protein>
<gene>
    <name evidence="1" type="ORF">TCHU04912_LOCUS5708</name>
</gene>
<evidence type="ECO:0000313" key="1">
    <source>
        <dbReference type="EMBL" id="CAD9203473.1"/>
    </source>
</evidence>
<name>A0A7S1X1Z7_9CHLO</name>
<dbReference type="EMBL" id="HBGG01011244">
    <property type="protein sequence ID" value="CAD9203473.1"/>
    <property type="molecule type" value="Transcribed_RNA"/>
</dbReference>
<dbReference type="AlphaFoldDB" id="A0A7S1X1Z7"/>